<feature type="signal peptide" evidence="1">
    <location>
        <begin position="1"/>
        <end position="21"/>
    </location>
</feature>
<evidence type="ECO:0000259" key="2">
    <source>
        <dbReference type="PROSITE" id="PS51352"/>
    </source>
</evidence>
<reference evidence="3" key="1">
    <citation type="submission" date="2020-09" db="EMBL/GenBank/DDBJ databases">
        <title>Pelagicoccus enzymogenes sp. nov. with an EPS production, isolated from marine sediment.</title>
        <authorList>
            <person name="Feng X."/>
        </authorList>
    </citation>
    <scope>NUCLEOTIDE SEQUENCE</scope>
    <source>
        <strain evidence="3">NFK12</strain>
    </source>
</reference>
<dbReference type="PROSITE" id="PS51352">
    <property type="entry name" value="THIOREDOXIN_2"/>
    <property type="match status" value="1"/>
</dbReference>
<sequence length="135" mass="14592">MITRTIVFLSSLFLLANIAQSKPLDVTQPQVVGLYFNASWCSACKMLDPQLQAASEDLKKSPFLLVKLDVSNRVTQHQAGMLASAIGYGDLYSQTGVKTGFVILLDSETGEEIGRITKDEDAAAIVNKVKALTKA</sequence>
<protein>
    <submittedName>
        <fullName evidence="3">Thioredoxin family protein</fullName>
    </submittedName>
</protein>
<keyword evidence="4" id="KW-1185">Reference proteome</keyword>
<dbReference type="Pfam" id="PF00085">
    <property type="entry name" value="Thioredoxin"/>
    <property type="match status" value="1"/>
</dbReference>
<evidence type="ECO:0000313" key="4">
    <source>
        <dbReference type="Proteomes" id="UP000622317"/>
    </source>
</evidence>
<dbReference type="CDD" id="cd02947">
    <property type="entry name" value="TRX_family"/>
    <property type="match status" value="1"/>
</dbReference>
<feature type="chain" id="PRO_5037072193" evidence="1">
    <location>
        <begin position="22"/>
        <end position="135"/>
    </location>
</feature>
<name>A0A927FE69_9BACT</name>
<dbReference type="InterPro" id="IPR036249">
    <property type="entry name" value="Thioredoxin-like_sf"/>
</dbReference>
<dbReference type="EMBL" id="JACYFG010000051">
    <property type="protein sequence ID" value="MBD5782166.1"/>
    <property type="molecule type" value="Genomic_DNA"/>
</dbReference>
<accession>A0A927FE69</accession>
<dbReference type="SUPFAM" id="SSF52833">
    <property type="entry name" value="Thioredoxin-like"/>
    <property type="match status" value="1"/>
</dbReference>
<evidence type="ECO:0000256" key="1">
    <source>
        <dbReference type="SAM" id="SignalP"/>
    </source>
</evidence>
<dbReference type="Gene3D" id="3.40.30.10">
    <property type="entry name" value="Glutaredoxin"/>
    <property type="match status" value="1"/>
</dbReference>
<dbReference type="RefSeq" id="WP_191619230.1">
    <property type="nucleotide sequence ID" value="NZ_JACYFG010000051.1"/>
</dbReference>
<organism evidence="3 4">
    <name type="scientific">Pelagicoccus enzymogenes</name>
    <dbReference type="NCBI Taxonomy" id="2773457"/>
    <lineage>
        <taxon>Bacteria</taxon>
        <taxon>Pseudomonadati</taxon>
        <taxon>Verrucomicrobiota</taxon>
        <taxon>Opitutia</taxon>
        <taxon>Puniceicoccales</taxon>
        <taxon>Pelagicoccaceae</taxon>
        <taxon>Pelagicoccus</taxon>
    </lineage>
</organism>
<keyword evidence="1" id="KW-0732">Signal</keyword>
<gene>
    <name evidence="3" type="ORF">IEN85_21890</name>
</gene>
<evidence type="ECO:0000313" key="3">
    <source>
        <dbReference type="EMBL" id="MBD5782166.1"/>
    </source>
</evidence>
<proteinExistence type="predicted"/>
<comment type="caution">
    <text evidence="3">The sequence shown here is derived from an EMBL/GenBank/DDBJ whole genome shotgun (WGS) entry which is preliminary data.</text>
</comment>
<feature type="domain" description="Thioredoxin" evidence="2">
    <location>
        <begin position="4"/>
        <end position="134"/>
    </location>
</feature>
<dbReference type="AlphaFoldDB" id="A0A927FE69"/>
<dbReference type="InterPro" id="IPR013766">
    <property type="entry name" value="Thioredoxin_domain"/>
</dbReference>
<dbReference type="Proteomes" id="UP000622317">
    <property type="component" value="Unassembled WGS sequence"/>
</dbReference>